<dbReference type="EMBL" id="ML179388">
    <property type="protein sequence ID" value="THU88960.1"/>
    <property type="molecule type" value="Genomic_DNA"/>
</dbReference>
<sequence length="344" mass="38646">MSSSLPLPGADGFPLRLFRDRIAVVLNIYLPVQDLLTTLNIARGVIIGSVANIIAMDTTPQAPTGLDLAVEYDGFRHLSGFIVGNGYEQSEDVVAAPWSSTAHSVYHFRILSRRRIGPSSITDYVRVVRLKPQRYALFLHLLKSPSTVSMTYLSSSTWLTFYPELWKNRQAWSRWGEVVNDHATDSERRVKKLGFDSLFTNEHNLTPCIDCPAANRLLTGGMGVYSVVHCQPRNRADTYGQKALNNFASVSIKWRFSVHCFNSCCPRHVHWAVRQPEVFFAPTSAECVEALSDELCMYKEAWVFRDTLLGFCLDLKHHPLSVATARRSVAKPKSQADIKPSQAE</sequence>
<evidence type="ECO:0000313" key="1">
    <source>
        <dbReference type="EMBL" id="THU88960.1"/>
    </source>
</evidence>
<organism evidence="1 2">
    <name type="scientific">Dendrothele bispora (strain CBS 962.96)</name>
    <dbReference type="NCBI Taxonomy" id="1314807"/>
    <lineage>
        <taxon>Eukaryota</taxon>
        <taxon>Fungi</taxon>
        <taxon>Dikarya</taxon>
        <taxon>Basidiomycota</taxon>
        <taxon>Agaricomycotina</taxon>
        <taxon>Agaricomycetes</taxon>
        <taxon>Agaricomycetidae</taxon>
        <taxon>Agaricales</taxon>
        <taxon>Agaricales incertae sedis</taxon>
        <taxon>Dendrothele</taxon>
    </lineage>
</organism>
<reference evidence="1 2" key="1">
    <citation type="journal article" date="2019" name="Nat. Ecol. Evol.">
        <title>Megaphylogeny resolves global patterns of mushroom evolution.</title>
        <authorList>
            <person name="Varga T."/>
            <person name="Krizsan K."/>
            <person name="Foldi C."/>
            <person name="Dima B."/>
            <person name="Sanchez-Garcia M."/>
            <person name="Sanchez-Ramirez S."/>
            <person name="Szollosi G.J."/>
            <person name="Szarkandi J.G."/>
            <person name="Papp V."/>
            <person name="Albert L."/>
            <person name="Andreopoulos W."/>
            <person name="Angelini C."/>
            <person name="Antonin V."/>
            <person name="Barry K.W."/>
            <person name="Bougher N.L."/>
            <person name="Buchanan P."/>
            <person name="Buyck B."/>
            <person name="Bense V."/>
            <person name="Catcheside P."/>
            <person name="Chovatia M."/>
            <person name="Cooper J."/>
            <person name="Damon W."/>
            <person name="Desjardin D."/>
            <person name="Finy P."/>
            <person name="Geml J."/>
            <person name="Haridas S."/>
            <person name="Hughes K."/>
            <person name="Justo A."/>
            <person name="Karasinski D."/>
            <person name="Kautmanova I."/>
            <person name="Kiss B."/>
            <person name="Kocsube S."/>
            <person name="Kotiranta H."/>
            <person name="LaButti K.M."/>
            <person name="Lechner B.E."/>
            <person name="Liimatainen K."/>
            <person name="Lipzen A."/>
            <person name="Lukacs Z."/>
            <person name="Mihaltcheva S."/>
            <person name="Morgado L.N."/>
            <person name="Niskanen T."/>
            <person name="Noordeloos M.E."/>
            <person name="Ohm R.A."/>
            <person name="Ortiz-Santana B."/>
            <person name="Ovrebo C."/>
            <person name="Racz N."/>
            <person name="Riley R."/>
            <person name="Savchenko A."/>
            <person name="Shiryaev A."/>
            <person name="Soop K."/>
            <person name="Spirin V."/>
            <person name="Szebenyi C."/>
            <person name="Tomsovsky M."/>
            <person name="Tulloss R.E."/>
            <person name="Uehling J."/>
            <person name="Grigoriev I.V."/>
            <person name="Vagvolgyi C."/>
            <person name="Papp T."/>
            <person name="Martin F.M."/>
            <person name="Miettinen O."/>
            <person name="Hibbett D.S."/>
            <person name="Nagy L.G."/>
        </authorList>
    </citation>
    <scope>NUCLEOTIDE SEQUENCE [LARGE SCALE GENOMIC DNA]</scope>
    <source>
        <strain evidence="1 2">CBS 962.96</strain>
    </source>
</reference>
<gene>
    <name evidence="1" type="ORF">K435DRAFT_803123</name>
</gene>
<proteinExistence type="predicted"/>
<keyword evidence="2" id="KW-1185">Reference proteome</keyword>
<dbReference type="Proteomes" id="UP000297245">
    <property type="component" value="Unassembled WGS sequence"/>
</dbReference>
<dbReference type="OrthoDB" id="2682201at2759"/>
<accession>A0A4S8LJ70</accession>
<evidence type="ECO:0000313" key="2">
    <source>
        <dbReference type="Proteomes" id="UP000297245"/>
    </source>
</evidence>
<name>A0A4S8LJ70_DENBC</name>
<dbReference type="AlphaFoldDB" id="A0A4S8LJ70"/>
<protein>
    <submittedName>
        <fullName evidence="1">Uncharacterized protein</fullName>
    </submittedName>
</protein>